<dbReference type="SUPFAM" id="SSF56784">
    <property type="entry name" value="HAD-like"/>
    <property type="match status" value="1"/>
</dbReference>
<dbReference type="Gene3D" id="1.10.150.240">
    <property type="entry name" value="Putative phosphatase, domain 2"/>
    <property type="match status" value="1"/>
</dbReference>
<dbReference type="InterPro" id="IPR036412">
    <property type="entry name" value="HAD-like_sf"/>
</dbReference>
<dbReference type="InterPro" id="IPR023214">
    <property type="entry name" value="HAD_sf"/>
</dbReference>
<dbReference type="InterPro" id="IPR023198">
    <property type="entry name" value="PGP-like_dom2"/>
</dbReference>
<dbReference type="Pfam" id="PF13419">
    <property type="entry name" value="HAD_2"/>
    <property type="match status" value="1"/>
</dbReference>
<dbReference type="PANTHER" id="PTHR18901">
    <property type="entry name" value="2-DEOXYGLUCOSE-6-PHOSPHATE PHOSPHATASE 2"/>
    <property type="match status" value="1"/>
</dbReference>
<dbReference type="PRINTS" id="PR00413">
    <property type="entry name" value="HADHALOGNASE"/>
</dbReference>
<dbReference type="SFLD" id="SFLDG01135">
    <property type="entry name" value="C1.5.6:_HAD__Beta-PGM__Phospha"/>
    <property type="match status" value="1"/>
</dbReference>
<dbReference type="InterPro" id="IPR006439">
    <property type="entry name" value="HAD-SF_hydro_IA"/>
</dbReference>
<dbReference type="SFLD" id="SFLDG01129">
    <property type="entry name" value="C1.5:_HAD__Beta-PGM__Phosphata"/>
    <property type="match status" value="1"/>
</dbReference>
<dbReference type="PANTHER" id="PTHR18901:SF38">
    <property type="entry name" value="PSEUDOURIDINE-5'-PHOSPHATASE"/>
    <property type="match status" value="1"/>
</dbReference>
<reference evidence="1 2" key="1">
    <citation type="submission" date="2018-08" db="EMBL/GenBank/DDBJ databases">
        <title>A genome reference for cultivated species of the human gut microbiota.</title>
        <authorList>
            <person name="Zou Y."/>
            <person name="Xue W."/>
            <person name="Luo G."/>
        </authorList>
    </citation>
    <scope>NUCLEOTIDE SEQUENCE [LARGE SCALE GENOMIC DNA]</scope>
    <source>
        <strain evidence="1 2">AF22-21</strain>
    </source>
</reference>
<dbReference type="NCBIfam" id="TIGR01509">
    <property type="entry name" value="HAD-SF-IA-v3"/>
    <property type="match status" value="1"/>
</dbReference>
<evidence type="ECO:0000313" key="1">
    <source>
        <dbReference type="EMBL" id="RGS43071.1"/>
    </source>
</evidence>
<organism evidence="1 2">
    <name type="scientific">Coprococcus eutactus</name>
    <dbReference type="NCBI Taxonomy" id="33043"/>
    <lineage>
        <taxon>Bacteria</taxon>
        <taxon>Bacillati</taxon>
        <taxon>Bacillota</taxon>
        <taxon>Clostridia</taxon>
        <taxon>Lachnospirales</taxon>
        <taxon>Lachnospiraceae</taxon>
        <taxon>Coprococcus</taxon>
    </lineage>
</organism>
<dbReference type="InterPro" id="IPR041492">
    <property type="entry name" value="HAD_2"/>
</dbReference>
<dbReference type="EMBL" id="QRVK01000011">
    <property type="protein sequence ID" value="RGS43071.1"/>
    <property type="molecule type" value="Genomic_DNA"/>
</dbReference>
<evidence type="ECO:0000313" key="2">
    <source>
        <dbReference type="Proteomes" id="UP000283295"/>
    </source>
</evidence>
<sequence>MVGAVVFDMDGVILDSEQLVVRSWQKIAGKYGIENIEGFCMAALGLNREAAKKLFVRMYDGRYGDEEMYEVLKAEMASEFHRAAADGELVLKHGVADTLKLIRDKNIPCALATSTRKEVVTMELTNLGVIDYFDKLICGDMVERSKPAPDIFLKACGELGVAPENAFAVEDSYNGVRAAHSAGMKVVMIPDLVQPDAEMREKALIRFDNMDGFKEYIMKLVTA</sequence>
<name>A0A412ISJ6_9FIRM</name>
<dbReference type="OrthoDB" id="9797743at2"/>
<dbReference type="Proteomes" id="UP000283295">
    <property type="component" value="Unassembled WGS sequence"/>
</dbReference>
<protein>
    <submittedName>
        <fullName evidence="1">HAD family phosphatase</fullName>
    </submittedName>
</protein>
<dbReference type="AlphaFoldDB" id="A0A412ISJ6"/>
<comment type="caution">
    <text evidence="1">The sequence shown here is derived from an EMBL/GenBank/DDBJ whole genome shotgun (WGS) entry which is preliminary data.</text>
</comment>
<proteinExistence type="predicted"/>
<gene>
    <name evidence="1" type="ORF">DWX94_06220</name>
</gene>
<dbReference type="SFLD" id="SFLDS00003">
    <property type="entry name" value="Haloacid_Dehalogenase"/>
    <property type="match status" value="1"/>
</dbReference>
<accession>A0A412ISJ6</accession>
<dbReference type="Gene3D" id="3.40.50.1000">
    <property type="entry name" value="HAD superfamily/HAD-like"/>
    <property type="match status" value="1"/>
</dbReference>